<comment type="caution">
    <text evidence="1">The sequence shown here is derived from an EMBL/GenBank/DDBJ whole genome shotgun (WGS) entry which is preliminary data.</text>
</comment>
<reference evidence="1 2" key="1">
    <citation type="journal article" date="2019" name="Int. J. Syst. Evol. Microbiol.">
        <title>Anaerobacillus alkaliphilus sp. nov., a novel alkaliphilic and moderately halophilic bacterium.</title>
        <authorList>
            <person name="Borsodi A.K."/>
            <person name="Aszalos J.M."/>
            <person name="Bihari P."/>
            <person name="Nagy I."/>
            <person name="Schumann P."/>
            <person name="Sproer C."/>
            <person name="Kovacs A.L."/>
            <person name="Boka K."/>
            <person name="Dobosy P."/>
            <person name="Ovari M."/>
            <person name="Szili-Kovacs T."/>
            <person name="Toth E."/>
        </authorList>
    </citation>
    <scope>NUCLEOTIDE SEQUENCE [LARGE SCALE GENOMIC DNA]</scope>
    <source>
        <strain evidence="1 2">B16-10</strain>
    </source>
</reference>
<dbReference type="EMBL" id="QOUX01000026">
    <property type="protein sequence ID" value="RXJ02306.1"/>
    <property type="molecule type" value="Genomic_DNA"/>
</dbReference>
<proteinExistence type="predicted"/>
<dbReference type="NCBIfam" id="TIGR01053">
    <property type="entry name" value="LSD1"/>
    <property type="match status" value="1"/>
</dbReference>
<accession>A0A4Q0VVE5</accession>
<sequence length="35" mass="3941">MEWCLSPPEICRTIIKLKPSSQKIKCSLAAGFLTF</sequence>
<name>A0A4Q0VVE5_9BACI</name>
<evidence type="ECO:0000313" key="2">
    <source>
        <dbReference type="Proteomes" id="UP000290649"/>
    </source>
</evidence>
<keyword evidence="2" id="KW-1185">Reference proteome</keyword>
<protein>
    <submittedName>
        <fullName evidence="1">Uncharacterized protein</fullName>
    </submittedName>
</protein>
<evidence type="ECO:0000313" key="1">
    <source>
        <dbReference type="EMBL" id="RXJ02306.1"/>
    </source>
</evidence>
<organism evidence="1 2">
    <name type="scientific">Anaerobacillus alkaliphilus</name>
    <dbReference type="NCBI Taxonomy" id="1548597"/>
    <lineage>
        <taxon>Bacteria</taxon>
        <taxon>Bacillati</taxon>
        <taxon>Bacillota</taxon>
        <taxon>Bacilli</taxon>
        <taxon>Bacillales</taxon>
        <taxon>Bacillaceae</taxon>
        <taxon>Anaerobacillus</taxon>
    </lineage>
</organism>
<gene>
    <name evidence="1" type="ORF">DS745_07375</name>
</gene>
<dbReference type="Proteomes" id="UP000290649">
    <property type="component" value="Unassembled WGS sequence"/>
</dbReference>
<dbReference type="AlphaFoldDB" id="A0A4Q0VVE5"/>